<sequence length="1408" mass="156816">MATNSHGYKESLIGFESWLERGTANSHVTPANPGSTNRRQPICTNWGEHETVEANWLETERLAPTQCQRPPACYSSLSVNNASNWHAGMTTNSHVYKENLMGFESWLKKGTANSNVFGKDSSTYDKFSINDPDQWTKISFGNLLRAMGKKAAMENALTHDSFAKSSASSPCFQPQFEDPLARTGFAADPSTISAPYFHSQVEGSQFEMSSGNSSLQDHRNMLGANFDAEMGMPTNTATDRSSTSARHFLDLNSPPKAITDATLRKSTPYQFEPITPEKTNRGEYQQKPAMKHSSIDEAPTGEKNEISRDEVMQLHEKKEKFHLVSDQLSEVTSTQLQENHKPDKGGTEEADFKTPQQKTRRKQHFATETKKGIMYNSLEAYLSVFTQNADISTPGLHFPAIYKKKRTEKVYSTVTSSMQITAYSGNGVKLERHTLRNSCKNLLTSPTNQGSYGVQSQDTNLLTKHATDGTHNGRQVFEDLLALGPTQRIKRRRSKGPTRQRNLASLLESCKQWPNSPGRATISRTEQNIEILNEPLTCIEALVADTRSTMATKKRSKRSMLINSTVQNLYNHQNIAGTSMGPPLALTWKSMSPVDSITDKLNQLDLNAESRSSEEKYNAFMSYHNYYKERYALVPFQSSGAVVPFDASFDQVRRRKPRPKVDLDDETTRVWKLLLENINSEGIDGTNVDNTKWWEEERRVFIGRADSFIARMHLVQGDRRFSPWKGSVVDSVVDVFLTQNVSDHLSSSAFMSLAARFPVNPMIHSAALHDERSGGEINEPEVCVLESDGDGTFVLTKEILNDTVCGEDTKTLQEFEDDSNREVNSMRPSQNASGNESILEDELRGQSTDTSLGPVISCEIIANRSVSSNEDAKDTEDTLSSQTPEISSQNSADSPIAQTTGKNDSCLLSTSEEEQTAGVKPNWSTTSFVRLLEMTDNNEDRLDNSTVPGKTIASCSQSSLCHVPNSGAQSTEFDLYQKNSKFSDISSEKELCMAEISELSSESASGTTFQKSTAISFGVQKHPSPIACSSSNEQIEINQKKVDNQRGKAPGQDKMQGVSEKPTYQQNLMDATCSSNIDNSKNSEHKEVNSNKNGVDNHPGKTVNGPKSKGGRISKEKENQVDWDQLRKQTPFGGRKRKRDGQFPCIWKRCTHDKFSINDPDQWTNISFGNLLRAMGKKAAMENALTPDNFAKSSTSSLCFQPQFEDPLARTGFAADPSTISAPYFHSQVEGSQFEMSSGNSSQVGMPANTVTDRSSTPARHFPDLNSPPKIISDAILRRRTLCKFEAIIPEKANRGEYQQERAMKHSSIDKAAMGEKNEICRDGVMLLLEQKEESHLVSEQHPQRCTRGKCQLVFSDVTHDKEPNTFGHRQRHMSDSRKTDKKTTQRIKRRRSEGPTPGHSRTMAASP</sequence>
<feature type="compositionally biased region" description="Basic and acidic residues" evidence="1">
    <location>
        <begin position="1373"/>
        <end position="1384"/>
    </location>
</feature>
<organism evidence="2 3">
    <name type="scientific">Perilla frutescens var. hirtella</name>
    <name type="common">Perilla citriodora</name>
    <name type="synonym">Perilla setoyensis</name>
    <dbReference type="NCBI Taxonomy" id="608512"/>
    <lineage>
        <taxon>Eukaryota</taxon>
        <taxon>Viridiplantae</taxon>
        <taxon>Streptophyta</taxon>
        <taxon>Embryophyta</taxon>
        <taxon>Tracheophyta</taxon>
        <taxon>Spermatophyta</taxon>
        <taxon>Magnoliopsida</taxon>
        <taxon>eudicotyledons</taxon>
        <taxon>Gunneridae</taxon>
        <taxon>Pentapetalae</taxon>
        <taxon>asterids</taxon>
        <taxon>lamiids</taxon>
        <taxon>Lamiales</taxon>
        <taxon>Lamiaceae</taxon>
        <taxon>Nepetoideae</taxon>
        <taxon>Elsholtzieae</taxon>
        <taxon>Perilla</taxon>
    </lineage>
</organism>
<dbReference type="PANTHER" id="PTHR46213:SF13">
    <property type="entry name" value="DEMETER-LIKE PROTEIN 2-RELATED"/>
    <property type="match status" value="1"/>
</dbReference>
<feature type="region of interest" description="Disordered" evidence="1">
    <location>
        <begin position="1039"/>
        <end position="1059"/>
    </location>
</feature>
<name>A0AAD4J1D2_PERFH</name>
<reference evidence="2 3" key="1">
    <citation type="journal article" date="2021" name="Nat. Commun.">
        <title>Incipient diploidization of the medicinal plant Perilla within 10,000 years.</title>
        <authorList>
            <person name="Zhang Y."/>
            <person name="Shen Q."/>
            <person name="Leng L."/>
            <person name="Zhang D."/>
            <person name="Chen S."/>
            <person name="Shi Y."/>
            <person name="Ning Z."/>
            <person name="Chen S."/>
        </authorList>
    </citation>
    <scope>NUCLEOTIDE SEQUENCE [LARGE SCALE GENOMIC DNA]</scope>
    <source>
        <strain evidence="3">cv. PC099</strain>
    </source>
</reference>
<proteinExistence type="predicted"/>
<feature type="region of interest" description="Disordered" evidence="1">
    <location>
        <begin position="867"/>
        <end position="903"/>
    </location>
</feature>
<evidence type="ECO:0000256" key="1">
    <source>
        <dbReference type="SAM" id="MobiDB-lite"/>
    </source>
</evidence>
<feature type="region of interest" description="Disordered" evidence="1">
    <location>
        <begin position="812"/>
        <end position="851"/>
    </location>
</feature>
<feature type="compositionally biased region" description="Basic and acidic residues" evidence="1">
    <location>
        <begin position="338"/>
        <end position="352"/>
    </location>
</feature>
<dbReference type="GO" id="GO:0019104">
    <property type="term" value="F:DNA N-glycosylase activity"/>
    <property type="evidence" value="ECO:0007669"/>
    <property type="project" value="InterPro"/>
</dbReference>
<dbReference type="EMBL" id="SDAM02000176">
    <property type="protein sequence ID" value="KAH6825331.1"/>
    <property type="molecule type" value="Genomic_DNA"/>
</dbReference>
<feature type="region of interest" description="Disordered" evidence="1">
    <location>
        <begin position="1075"/>
        <end position="1122"/>
    </location>
</feature>
<gene>
    <name evidence="2" type="ORF">C2S53_009935</name>
</gene>
<feature type="region of interest" description="Disordered" evidence="1">
    <location>
        <begin position="1235"/>
        <end position="1266"/>
    </location>
</feature>
<comment type="caution">
    <text evidence="2">The sequence shown here is derived from an EMBL/GenBank/DDBJ whole genome shotgun (WGS) entry which is preliminary data.</text>
</comment>
<feature type="compositionally biased region" description="Basic and acidic residues" evidence="1">
    <location>
        <begin position="812"/>
        <end position="821"/>
    </location>
</feature>
<dbReference type="PANTHER" id="PTHR46213">
    <property type="entry name" value="TRANSCRIPTIONAL ACTIVATOR DEMETER"/>
    <property type="match status" value="1"/>
</dbReference>
<feature type="region of interest" description="Disordered" evidence="1">
    <location>
        <begin position="332"/>
        <end position="365"/>
    </location>
</feature>
<dbReference type="InterPro" id="IPR044811">
    <property type="entry name" value="DME/ROS1"/>
</dbReference>
<feature type="region of interest" description="Disordered" evidence="1">
    <location>
        <begin position="1361"/>
        <end position="1408"/>
    </location>
</feature>
<feature type="compositionally biased region" description="Polar residues" evidence="1">
    <location>
        <begin position="878"/>
        <end position="903"/>
    </location>
</feature>
<evidence type="ECO:0000313" key="2">
    <source>
        <dbReference type="EMBL" id="KAH6825331.1"/>
    </source>
</evidence>
<protein>
    <submittedName>
        <fullName evidence="2">Uncharacterized protein</fullName>
    </submittedName>
</protein>
<feature type="compositionally biased region" description="Polar residues" evidence="1">
    <location>
        <begin position="822"/>
        <end position="836"/>
    </location>
</feature>
<keyword evidence="3" id="KW-1185">Reference proteome</keyword>
<evidence type="ECO:0000313" key="3">
    <source>
        <dbReference type="Proteomes" id="UP001190926"/>
    </source>
</evidence>
<feature type="region of interest" description="Disordered" evidence="1">
    <location>
        <begin position="272"/>
        <end position="302"/>
    </location>
</feature>
<dbReference type="Proteomes" id="UP001190926">
    <property type="component" value="Unassembled WGS sequence"/>
</dbReference>
<dbReference type="GO" id="GO:0141166">
    <property type="term" value="P:chromosomal 5-methylcytosine DNA demethylation pathway"/>
    <property type="evidence" value="ECO:0007669"/>
    <property type="project" value="InterPro"/>
</dbReference>
<feature type="compositionally biased region" description="Polar residues" evidence="1">
    <location>
        <begin position="1235"/>
        <end position="1258"/>
    </location>
</feature>
<feature type="compositionally biased region" description="Basic and acidic residues" evidence="1">
    <location>
        <begin position="1113"/>
        <end position="1122"/>
    </location>
</feature>
<accession>A0AAD4J1D2</accession>
<dbReference type="GO" id="GO:0035514">
    <property type="term" value="F:DNA demethylase activity"/>
    <property type="evidence" value="ECO:0007669"/>
    <property type="project" value="InterPro"/>
</dbReference>